<dbReference type="EMBL" id="CP011213">
    <property type="protein sequence ID" value="AKM82174.1"/>
    <property type="molecule type" value="Genomic_DNA"/>
</dbReference>
<keyword evidence="1" id="KW-1133">Transmembrane helix</keyword>
<reference evidence="2 3" key="1">
    <citation type="journal article" date="2015" name="Nature">
        <title>rRNA introns, odd ribosomes, and small enigmatic genomes across a large radiation of phyla.</title>
        <authorList>
            <person name="Brown C.T."/>
            <person name="Hug L.A."/>
            <person name="Thomas B.C."/>
            <person name="Sharon I."/>
            <person name="Castelle C.J."/>
            <person name="Singh A."/>
            <person name="Wilkins M.J."/>
            <person name="Williams K.H."/>
            <person name="Banfield J.F."/>
        </authorList>
    </citation>
    <scope>NUCLEOTIDE SEQUENCE [LARGE SCALE GENOMIC DNA]</scope>
</reference>
<accession>A0A0G4B2Q4</accession>
<evidence type="ECO:0000256" key="1">
    <source>
        <dbReference type="SAM" id="Phobius"/>
    </source>
</evidence>
<dbReference type="AlphaFoldDB" id="A0A0G4B2Q4"/>
<dbReference type="Proteomes" id="UP000035648">
    <property type="component" value="Chromosome"/>
</dbReference>
<evidence type="ECO:0000313" key="2">
    <source>
        <dbReference type="EMBL" id="AKM82174.1"/>
    </source>
</evidence>
<dbReference type="KEGG" id="bbgw:UT28_C0001G0365"/>
<feature type="transmembrane region" description="Helical" evidence="1">
    <location>
        <begin position="20"/>
        <end position="40"/>
    </location>
</feature>
<evidence type="ECO:0000313" key="3">
    <source>
        <dbReference type="Proteomes" id="UP000035648"/>
    </source>
</evidence>
<protein>
    <submittedName>
        <fullName evidence="2">Uncharacterized protein</fullName>
    </submittedName>
</protein>
<gene>
    <name evidence="2" type="ORF">UT28_C0001G0365</name>
</gene>
<proteinExistence type="predicted"/>
<keyword evidence="1" id="KW-0472">Membrane</keyword>
<name>A0A0G4B2Q4_9BACT</name>
<organism evidence="2 3">
    <name type="scientific">Berkelbacteria bacterium GW2011_GWE1_39_12</name>
    <dbReference type="NCBI Taxonomy" id="1618337"/>
    <lineage>
        <taxon>Bacteria</taxon>
        <taxon>Candidatus Berkelbacteria</taxon>
    </lineage>
</organism>
<keyword evidence="1" id="KW-0812">Transmembrane</keyword>
<sequence>MRKSGFGNNRGITNKEGTIGVLIVMILLVVVIPVMINRIADHALQAKKNEKIVLHPSVTQRPSLELTIKGRVQRVLVTIEPVGDRMGQFPSQSCIYPGLMLLLLPERARSSFCLILTGNPGEEITITGQVKNHQNWGKSDQVSTAATFSKNGEANLTVYVDRIYKDHIHFE</sequence>